<dbReference type="Proteomes" id="UP000694240">
    <property type="component" value="Chromosome 1"/>
</dbReference>
<name>A0A8T2GMU7_9BRAS</name>
<dbReference type="AlphaFoldDB" id="A0A8T2GMU7"/>
<protein>
    <submittedName>
        <fullName evidence="1">Uncharacterized protein</fullName>
    </submittedName>
</protein>
<evidence type="ECO:0000313" key="1">
    <source>
        <dbReference type="EMBL" id="KAG7648636.1"/>
    </source>
</evidence>
<evidence type="ECO:0000313" key="2">
    <source>
        <dbReference type="Proteomes" id="UP000694240"/>
    </source>
</evidence>
<comment type="caution">
    <text evidence="1">The sequence shown here is derived from an EMBL/GenBank/DDBJ whole genome shotgun (WGS) entry which is preliminary data.</text>
</comment>
<reference evidence="1 2" key="1">
    <citation type="submission" date="2020-12" db="EMBL/GenBank/DDBJ databases">
        <title>Concerted genomic and epigenomic changes stabilize Arabidopsis allopolyploids.</title>
        <authorList>
            <person name="Chen Z."/>
        </authorList>
    </citation>
    <scope>NUCLEOTIDE SEQUENCE [LARGE SCALE GENOMIC DNA]</scope>
    <source>
        <strain evidence="1">Allo738</strain>
        <tissue evidence="1">Leaf</tissue>
    </source>
</reference>
<keyword evidence="2" id="KW-1185">Reference proteome</keyword>
<dbReference type="EMBL" id="JAEFBK010000001">
    <property type="protein sequence ID" value="KAG7648636.1"/>
    <property type="molecule type" value="Genomic_DNA"/>
</dbReference>
<gene>
    <name evidence="1" type="ORF">ISN45_At01g036930</name>
</gene>
<organism evidence="1 2">
    <name type="scientific">Arabidopsis thaliana x Arabidopsis arenosa</name>
    <dbReference type="NCBI Taxonomy" id="1240361"/>
    <lineage>
        <taxon>Eukaryota</taxon>
        <taxon>Viridiplantae</taxon>
        <taxon>Streptophyta</taxon>
        <taxon>Embryophyta</taxon>
        <taxon>Tracheophyta</taxon>
        <taxon>Spermatophyta</taxon>
        <taxon>Magnoliopsida</taxon>
        <taxon>eudicotyledons</taxon>
        <taxon>Gunneridae</taxon>
        <taxon>Pentapetalae</taxon>
        <taxon>rosids</taxon>
        <taxon>malvids</taxon>
        <taxon>Brassicales</taxon>
        <taxon>Brassicaceae</taxon>
        <taxon>Camelineae</taxon>
        <taxon>Arabidopsis</taxon>
    </lineage>
</organism>
<proteinExistence type="predicted"/>
<accession>A0A8T2GMU7</accession>
<sequence>MIPDIVEGDDRHHQGVARHQVGYRAAAIADERYIQLADYNKPDLFYANHSSYSTHQAHRPPTSTSRMEYMLEQILKSQVITNQRIDGLYNDFQDLNARIDRKDVSVVQLGRTINDSTFDGAKSSELDTKASTTNDSVHEQWTRTAPYFVEILVAIRTEQHILEERCFALCDLLLEKLPYVDYTNLWYILHEYIWELILNGVSDKDASLLNAEIITLLMCDAPRTMKDKLAMPISEIINASDPGSYVLDCSISTEIPIVLNECDVVMTLDMDKLKKPPTIDGQAFSVEHSIDTSVEIDKVHGTSGQLQKASHDLVAENQSGGMDSIDTTTYVDRHPTQAELEFFIRASFCVEFTVDTPGTIVKSPTAPLLLDPPPKRLRYSSPPLKPLDFINKSFKFPKTVLRLSKPRVSRRVLVLFFDDCAGKRSRPPIPLFCTAKVPHFLCRPHTANAYTPPWMMRGFSPRYFLPPSDPPDSRNPT</sequence>